<organism evidence="1 2">
    <name type="scientific">Paenibacillus uliginis N3/975</name>
    <dbReference type="NCBI Taxonomy" id="1313296"/>
    <lineage>
        <taxon>Bacteria</taxon>
        <taxon>Bacillati</taxon>
        <taxon>Bacillota</taxon>
        <taxon>Bacilli</taxon>
        <taxon>Bacillales</taxon>
        <taxon>Paenibacillaceae</taxon>
        <taxon>Paenibacillus</taxon>
    </lineage>
</organism>
<protein>
    <submittedName>
        <fullName evidence="1">Uncharacterized protein</fullName>
    </submittedName>
</protein>
<dbReference type="Proteomes" id="UP000192940">
    <property type="component" value="Chromosome I"/>
</dbReference>
<evidence type="ECO:0000313" key="2">
    <source>
        <dbReference type="Proteomes" id="UP000192940"/>
    </source>
</evidence>
<proteinExistence type="predicted"/>
<accession>A0A1X7H4Q7</accession>
<evidence type="ECO:0000313" key="1">
    <source>
        <dbReference type="EMBL" id="SMF79526.1"/>
    </source>
</evidence>
<dbReference type="EMBL" id="LT840184">
    <property type="protein sequence ID" value="SMF79526.1"/>
    <property type="molecule type" value="Genomic_DNA"/>
</dbReference>
<name>A0A1X7H4Q7_9BACL</name>
<reference evidence="1 2" key="1">
    <citation type="submission" date="2017-04" db="EMBL/GenBank/DDBJ databases">
        <authorList>
            <person name="Afonso C.L."/>
            <person name="Miller P.J."/>
            <person name="Scott M.A."/>
            <person name="Spackman E."/>
            <person name="Goraichik I."/>
            <person name="Dimitrov K.M."/>
            <person name="Suarez D.L."/>
            <person name="Swayne D.E."/>
        </authorList>
    </citation>
    <scope>NUCLEOTIDE SEQUENCE [LARGE SCALE GENOMIC DNA]</scope>
    <source>
        <strain evidence="1 2">N3/975</strain>
    </source>
</reference>
<dbReference type="InterPro" id="IPR029062">
    <property type="entry name" value="Class_I_gatase-like"/>
</dbReference>
<dbReference type="AlphaFoldDB" id="A0A1X7H4Q7"/>
<sequence>MIKKNAHLLHPEWNDIDLTNFDALGIIQGVVLPHSNRYTNQEERLSEFELHEEGELLRIADGEFLIL</sequence>
<dbReference type="RefSeq" id="WP_208918605.1">
    <property type="nucleotide sequence ID" value="NZ_LT840184.1"/>
</dbReference>
<gene>
    <name evidence="1" type="ORF">SAMN05661091_1718</name>
</gene>
<dbReference type="Gene3D" id="3.40.50.880">
    <property type="match status" value="1"/>
</dbReference>
<dbReference type="STRING" id="1313296.SAMN05661091_1718"/>
<keyword evidence="2" id="KW-1185">Reference proteome</keyword>